<keyword evidence="4" id="KW-1185">Reference proteome</keyword>
<feature type="transmembrane region" description="Helical" evidence="1">
    <location>
        <begin position="110"/>
        <end position="132"/>
    </location>
</feature>
<dbReference type="PANTHER" id="PTHR37783">
    <property type="entry name" value="MEMBRANE PROTEIN, PUTATIVE (AFU_ORTHOLOGUE AFUA_1G04315)-RELATED"/>
    <property type="match status" value="1"/>
</dbReference>
<protein>
    <submittedName>
        <fullName evidence="3">59c57eac-bee2-41cc-843f-525dda8bc7e0-CDS</fullName>
    </submittedName>
</protein>
<dbReference type="InterPro" id="IPR037119">
    <property type="entry name" value="Haem_oxidase_HugZ-like_sf"/>
</dbReference>
<feature type="domain" description="DUF2470" evidence="2">
    <location>
        <begin position="12"/>
        <end position="86"/>
    </location>
</feature>
<dbReference type="PANTHER" id="PTHR37783:SF1">
    <property type="entry name" value="MEMBRANE PROTEIN, PUTATIVE (AFU_ORTHOLOGUE AFUA_1G04315)-RELATED"/>
    <property type="match status" value="1"/>
</dbReference>
<sequence length="229" mass="25689">MASSSEKDAAIKTRILTHMNADHTSSLSFYLQHYCQLSKSEASNPKLLDISLSSLTISSKSGKSHIIPIDPPLSSYSDARPRFVAMDAQSRTALDISPYTITRYEAPKTFVHRLVFGLCLMTIVIFASQSHIVPGTYFYDNVLQWFPGGAATFMWISAKIAIPTIVIHVAEAFWMDRSRLMKYNVQRGSSVWWKWMTSCLIEGIGSFARVDAMIKQQKKEQESKGNAGH</sequence>
<dbReference type="Proteomes" id="UP000624404">
    <property type="component" value="Unassembled WGS sequence"/>
</dbReference>
<evidence type="ECO:0000313" key="4">
    <source>
        <dbReference type="Proteomes" id="UP000624404"/>
    </source>
</evidence>
<comment type="caution">
    <text evidence="3">The sequence shown here is derived from an EMBL/GenBank/DDBJ whole genome shotgun (WGS) entry which is preliminary data.</text>
</comment>
<keyword evidence="1" id="KW-0472">Membrane</keyword>
<organism evidence="3 4">
    <name type="scientific">Sclerotinia trifoliorum</name>
    <dbReference type="NCBI Taxonomy" id="28548"/>
    <lineage>
        <taxon>Eukaryota</taxon>
        <taxon>Fungi</taxon>
        <taxon>Dikarya</taxon>
        <taxon>Ascomycota</taxon>
        <taxon>Pezizomycotina</taxon>
        <taxon>Leotiomycetes</taxon>
        <taxon>Helotiales</taxon>
        <taxon>Sclerotiniaceae</taxon>
        <taxon>Sclerotinia</taxon>
    </lineage>
</organism>
<dbReference type="Gene3D" id="3.20.180.10">
    <property type="entry name" value="PNP-oxidase-like"/>
    <property type="match status" value="1"/>
</dbReference>
<dbReference type="OrthoDB" id="5553410at2759"/>
<reference evidence="3" key="1">
    <citation type="submission" date="2020-10" db="EMBL/GenBank/DDBJ databases">
        <authorList>
            <person name="Kusch S."/>
        </authorList>
    </citation>
    <scope>NUCLEOTIDE SEQUENCE</scope>
    <source>
        <strain evidence="3">SwB9</strain>
    </source>
</reference>
<keyword evidence="1" id="KW-1133">Transmembrane helix</keyword>
<dbReference type="EMBL" id="CAJHIA010000014">
    <property type="protein sequence ID" value="CAD6445208.1"/>
    <property type="molecule type" value="Genomic_DNA"/>
</dbReference>
<dbReference type="InterPro" id="IPR019595">
    <property type="entry name" value="DUF2470"/>
</dbReference>
<gene>
    <name evidence="3" type="ORF">SCLTRI_LOCUS5000</name>
</gene>
<evidence type="ECO:0000256" key="1">
    <source>
        <dbReference type="SAM" id="Phobius"/>
    </source>
</evidence>
<dbReference type="AlphaFoldDB" id="A0A8H2VW84"/>
<dbReference type="Pfam" id="PF10615">
    <property type="entry name" value="DUF2470"/>
    <property type="match status" value="1"/>
</dbReference>
<accession>A0A8H2VW84</accession>
<feature type="transmembrane region" description="Helical" evidence="1">
    <location>
        <begin position="152"/>
        <end position="174"/>
    </location>
</feature>
<name>A0A8H2VW84_9HELO</name>
<evidence type="ECO:0000259" key="2">
    <source>
        <dbReference type="Pfam" id="PF10615"/>
    </source>
</evidence>
<proteinExistence type="predicted"/>
<evidence type="ECO:0000313" key="3">
    <source>
        <dbReference type="EMBL" id="CAD6445208.1"/>
    </source>
</evidence>
<keyword evidence="1" id="KW-0812">Transmembrane</keyword>